<protein>
    <submittedName>
        <fullName evidence="1">Uncharacterized protein</fullName>
    </submittedName>
</protein>
<evidence type="ECO:0000313" key="1">
    <source>
        <dbReference type="EMBL" id="KAK7012891.1"/>
    </source>
</evidence>
<comment type="caution">
    <text evidence="1">The sequence shown here is derived from an EMBL/GenBank/DDBJ whole genome shotgun (WGS) entry which is preliminary data.</text>
</comment>
<reference evidence="1 2" key="1">
    <citation type="journal article" date="2024" name="J Genomics">
        <title>Draft genome sequencing and assembly of Favolaschia claudopus CIRM-BRFM 2984 isolated from oak limbs.</title>
        <authorList>
            <person name="Navarro D."/>
            <person name="Drula E."/>
            <person name="Chaduli D."/>
            <person name="Cazenave R."/>
            <person name="Ahrendt S."/>
            <person name="Wang J."/>
            <person name="Lipzen A."/>
            <person name="Daum C."/>
            <person name="Barry K."/>
            <person name="Grigoriev I.V."/>
            <person name="Favel A."/>
            <person name="Rosso M.N."/>
            <person name="Martin F."/>
        </authorList>
    </citation>
    <scope>NUCLEOTIDE SEQUENCE [LARGE SCALE GENOMIC DNA]</scope>
    <source>
        <strain evidence="1 2">CIRM-BRFM 2984</strain>
    </source>
</reference>
<sequence>MNSAASVTSESGNLMGAIGGYSELLIYERARWGGRLNLPRCKRNCHSCLMSTGEGKWDEDQQKVHDMSWRVQNYAKNTATIKLPDSDVTDAAEVWEVLPDSDVTDAAEVWEVLGRRDRPLVIKQIVT</sequence>
<keyword evidence="2" id="KW-1185">Reference proteome</keyword>
<proteinExistence type="predicted"/>
<evidence type="ECO:0000313" key="2">
    <source>
        <dbReference type="Proteomes" id="UP001362999"/>
    </source>
</evidence>
<gene>
    <name evidence="1" type="ORF">R3P38DRAFT_2789386</name>
</gene>
<dbReference type="Proteomes" id="UP001362999">
    <property type="component" value="Unassembled WGS sequence"/>
</dbReference>
<dbReference type="AlphaFoldDB" id="A0AAW0AJJ8"/>
<name>A0AAW0AJJ8_9AGAR</name>
<accession>A0AAW0AJJ8</accession>
<organism evidence="1 2">
    <name type="scientific">Favolaschia claudopus</name>
    <dbReference type="NCBI Taxonomy" id="2862362"/>
    <lineage>
        <taxon>Eukaryota</taxon>
        <taxon>Fungi</taxon>
        <taxon>Dikarya</taxon>
        <taxon>Basidiomycota</taxon>
        <taxon>Agaricomycotina</taxon>
        <taxon>Agaricomycetes</taxon>
        <taxon>Agaricomycetidae</taxon>
        <taxon>Agaricales</taxon>
        <taxon>Marasmiineae</taxon>
        <taxon>Mycenaceae</taxon>
        <taxon>Favolaschia</taxon>
    </lineage>
</organism>
<dbReference type="EMBL" id="JAWWNJ010000062">
    <property type="protein sequence ID" value="KAK7012891.1"/>
    <property type="molecule type" value="Genomic_DNA"/>
</dbReference>